<feature type="region of interest" description="Disordered" evidence="6">
    <location>
        <begin position="87"/>
        <end position="212"/>
    </location>
</feature>
<dbReference type="InterPro" id="IPR006600">
    <property type="entry name" value="HTH_CenpB_DNA-bd_dom"/>
</dbReference>
<dbReference type="Gene3D" id="3.30.40.10">
    <property type="entry name" value="Zinc/RING finger domain, C3HC4 (zinc finger)"/>
    <property type="match status" value="1"/>
</dbReference>
<dbReference type="InterPro" id="IPR013083">
    <property type="entry name" value="Znf_RING/FYVE/PHD"/>
</dbReference>
<dbReference type="OrthoDB" id="4327074at2759"/>
<name>A0A9Q1FEE1_SYNKA</name>
<keyword evidence="4" id="KW-0238">DNA-binding</keyword>
<feature type="domain" description="PHD-type" evidence="7">
    <location>
        <begin position="216"/>
        <end position="272"/>
    </location>
</feature>
<evidence type="ECO:0000259" key="7">
    <source>
        <dbReference type="PROSITE" id="PS50016"/>
    </source>
</evidence>
<feature type="compositionally biased region" description="Low complexity" evidence="6">
    <location>
        <begin position="176"/>
        <end position="185"/>
    </location>
</feature>
<dbReference type="SMART" id="SM00249">
    <property type="entry name" value="PHD"/>
    <property type="match status" value="1"/>
</dbReference>
<evidence type="ECO:0000256" key="2">
    <source>
        <dbReference type="ARBA" id="ARBA00022771"/>
    </source>
</evidence>
<dbReference type="Pfam" id="PF03221">
    <property type="entry name" value="HTH_Tnp_Tc5"/>
    <property type="match status" value="1"/>
</dbReference>
<keyword evidence="2 5" id="KW-0863">Zinc-finger</keyword>
<dbReference type="AlphaFoldDB" id="A0A9Q1FEE1"/>
<organism evidence="8 9">
    <name type="scientific">Synaphobranchus kaupii</name>
    <name type="common">Kaup's arrowtooth eel</name>
    <dbReference type="NCBI Taxonomy" id="118154"/>
    <lineage>
        <taxon>Eukaryota</taxon>
        <taxon>Metazoa</taxon>
        <taxon>Chordata</taxon>
        <taxon>Craniata</taxon>
        <taxon>Vertebrata</taxon>
        <taxon>Euteleostomi</taxon>
        <taxon>Actinopterygii</taxon>
        <taxon>Neopterygii</taxon>
        <taxon>Teleostei</taxon>
        <taxon>Anguilliformes</taxon>
        <taxon>Synaphobranchidae</taxon>
        <taxon>Synaphobranchus</taxon>
    </lineage>
</organism>
<dbReference type="GO" id="GO:0008270">
    <property type="term" value="F:zinc ion binding"/>
    <property type="evidence" value="ECO:0007669"/>
    <property type="project" value="UniProtKB-KW"/>
</dbReference>
<evidence type="ECO:0000256" key="5">
    <source>
        <dbReference type="PROSITE-ProRule" id="PRU00146"/>
    </source>
</evidence>
<comment type="caution">
    <text evidence="8">The sequence shown here is derived from an EMBL/GenBank/DDBJ whole genome shotgun (WGS) entry which is preliminary data.</text>
</comment>
<dbReference type="GO" id="GO:0003677">
    <property type="term" value="F:DNA binding"/>
    <property type="evidence" value="ECO:0007669"/>
    <property type="project" value="UniProtKB-KW"/>
</dbReference>
<feature type="compositionally biased region" description="Polar residues" evidence="6">
    <location>
        <begin position="198"/>
        <end position="209"/>
    </location>
</feature>
<evidence type="ECO:0000313" key="8">
    <source>
        <dbReference type="EMBL" id="KAJ8356684.1"/>
    </source>
</evidence>
<evidence type="ECO:0000256" key="6">
    <source>
        <dbReference type="SAM" id="MobiDB-lite"/>
    </source>
</evidence>
<accession>A0A9Q1FEE1</accession>
<evidence type="ECO:0000313" key="9">
    <source>
        <dbReference type="Proteomes" id="UP001152622"/>
    </source>
</evidence>
<protein>
    <recommendedName>
        <fullName evidence="7">PHD-type domain-containing protein</fullName>
    </recommendedName>
</protein>
<dbReference type="EMBL" id="JAINUF010000006">
    <property type="protein sequence ID" value="KAJ8356684.1"/>
    <property type="molecule type" value="Genomic_DNA"/>
</dbReference>
<keyword evidence="1" id="KW-0479">Metal-binding</keyword>
<evidence type="ECO:0000256" key="4">
    <source>
        <dbReference type="ARBA" id="ARBA00023125"/>
    </source>
</evidence>
<dbReference type="Proteomes" id="UP001152622">
    <property type="component" value="Chromosome 6"/>
</dbReference>
<proteinExistence type="predicted"/>
<dbReference type="Pfam" id="PF00628">
    <property type="entry name" value="PHD"/>
    <property type="match status" value="1"/>
</dbReference>
<dbReference type="InterPro" id="IPR011011">
    <property type="entry name" value="Znf_FYVE_PHD"/>
</dbReference>
<dbReference type="InterPro" id="IPR019786">
    <property type="entry name" value="Zinc_finger_PHD-type_CS"/>
</dbReference>
<dbReference type="PROSITE" id="PS50016">
    <property type="entry name" value="ZF_PHD_2"/>
    <property type="match status" value="1"/>
</dbReference>
<keyword evidence="9" id="KW-1185">Reference proteome</keyword>
<feature type="compositionally biased region" description="Pro residues" evidence="6">
    <location>
        <begin position="186"/>
        <end position="195"/>
    </location>
</feature>
<dbReference type="InterPro" id="IPR019787">
    <property type="entry name" value="Znf_PHD-finger"/>
</dbReference>
<keyword evidence="3" id="KW-0862">Zinc</keyword>
<dbReference type="SUPFAM" id="SSF57903">
    <property type="entry name" value="FYVE/PHD zinc finger"/>
    <property type="match status" value="1"/>
</dbReference>
<sequence>MPTMNIQNSLVQYCLYCTAHGYPLTHRILAAFATMLRRKRHPGGNIPKLGKMWWRNFRASPYKSCKERKIVVAGFRNTGIFPSVMDESRLMPSEVQPGPGTSTISPGSSTTTPTHPAAAQPSTSSATSTTTTSDSGHTISPSLCDSPGAPAAGHLPLPPPIPSAILQPPARPSAAPPACRQRFQPPARPTQPTPPALSDTTTGPAFSNASEEEEENEVCGVCSLRGPETSGVVVSWVQCSHCGQWFHTVCVQWVVDNLREDKDYFCSYCSLK</sequence>
<dbReference type="CDD" id="cd15517">
    <property type="entry name" value="PHD_TCF19_like"/>
    <property type="match status" value="1"/>
</dbReference>
<evidence type="ECO:0000256" key="3">
    <source>
        <dbReference type="ARBA" id="ARBA00022833"/>
    </source>
</evidence>
<reference evidence="8" key="1">
    <citation type="journal article" date="2023" name="Science">
        <title>Genome structures resolve the early diversification of teleost fishes.</title>
        <authorList>
            <person name="Parey E."/>
            <person name="Louis A."/>
            <person name="Montfort J."/>
            <person name="Bouchez O."/>
            <person name="Roques C."/>
            <person name="Iampietro C."/>
            <person name="Lluch J."/>
            <person name="Castinel A."/>
            <person name="Donnadieu C."/>
            <person name="Desvignes T."/>
            <person name="Floi Bucao C."/>
            <person name="Jouanno E."/>
            <person name="Wen M."/>
            <person name="Mejri S."/>
            <person name="Dirks R."/>
            <person name="Jansen H."/>
            <person name="Henkel C."/>
            <person name="Chen W.J."/>
            <person name="Zahm M."/>
            <person name="Cabau C."/>
            <person name="Klopp C."/>
            <person name="Thompson A.W."/>
            <person name="Robinson-Rechavi M."/>
            <person name="Braasch I."/>
            <person name="Lecointre G."/>
            <person name="Bobe J."/>
            <person name="Postlethwait J.H."/>
            <person name="Berthelot C."/>
            <person name="Roest Crollius H."/>
            <person name="Guiguen Y."/>
        </authorList>
    </citation>
    <scope>NUCLEOTIDE SEQUENCE</scope>
    <source>
        <strain evidence="8">WJC10195</strain>
    </source>
</reference>
<feature type="compositionally biased region" description="Low complexity" evidence="6">
    <location>
        <begin position="96"/>
        <end position="155"/>
    </location>
</feature>
<gene>
    <name evidence="8" type="ORF">SKAU_G00194780</name>
</gene>
<evidence type="ECO:0000256" key="1">
    <source>
        <dbReference type="ARBA" id="ARBA00022723"/>
    </source>
</evidence>
<dbReference type="PROSITE" id="PS01359">
    <property type="entry name" value="ZF_PHD_1"/>
    <property type="match status" value="1"/>
</dbReference>
<dbReference type="InterPro" id="IPR001965">
    <property type="entry name" value="Znf_PHD"/>
</dbReference>